<evidence type="ECO:0000256" key="2">
    <source>
        <dbReference type="ARBA" id="ARBA00022448"/>
    </source>
</evidence>
<feature type="transmembrane region" description="Helical" evidence="7">
    <location>
        <begin position="292"/>
        <end position="311"/>
    </location>
</feature>
<accession>A0AAC9MTL6</accession>
<dbReference type="EMBL" id="CP017019">
    <property type="protein sequence ID" value="AOQ22739.1"/>
    <property type="molecule type" value="Genomic_DNA"/>
</dbReference>
<dbReference type="PANTHER" id="PTHR11662">
    <property type="entry name" value="SOLUTE CARRIER FAMILY 17"/>
    <property type="match status" value="1"/>
</dbReference>
<evidence type="ECO:0000256" key="6">
    <source>
        <dbReference type="ARBA" id="ARBA00023136"/>
    </source>
</evidence>
<feature type="transmembrane region" description="Helical" evidence="7">
    <location>
        <begin position="173"/>
        <end position="191"/>
    </location>
</feature>
<protein>
    <submittedName>
        <fullName evidence="9">Galactarate transporter</fullName>
    </submittedName>
</protein>
<dbReference type="AlphaFoldDB" id="A0AAC9MTL6"/>
<gene>
    <name evidence="9" type="primary">garP</name>
    <name evidence="9" type="ORF">Maut_00256</name>
    <name evidence="10" type="ORF">MTAT_29830</name>
</gene>
<evidence type="ECO:0000313" key="10">
    <source>
        <dbReference type="EMBL" id="TYL06832.1"/>
    </source>
</evidence>
<dbReference type="InterPro" id="IPR000849">
    <property type="entry name" value="Sugar_P_transporter"/>
</dbReference>
<feature type="transmembrane region" description="Helical" evidence="7">
    <location>
        <begin position="323"/>
        <end position="341"/>
    </location>
</feature>
<evidence type="ECO:0000256" key="7">
    <source>
        <dbReference type="SAM" id="Phobius"/>
    </source>
</evidence>
<dbReference type="Proteomes" id="UP000322283">
    <property type="component" value="Unassembled WGS sequence"/>
</dbReference>
<dbReference type="EMBL" id="VCDX01000024">
    <property type="protein sequence ID" value="TYL06832.1"/>
    <property type="molecule type" value="Genomic_DNA"/>
</dbReference>
<feature type="transmembrane region" description="Helical" evidence="7">
    <location>
        <begin position="84"/>
        <end position="108"/>
    </location>
</feature>
<feature type="transmembrane region" description="Helical" evidence="7">
    <location>
        <begin position="56"/>
        <end position="77"/>
    </location>
</feature>
<feature type="transmembrane region" description="Helical" evidence="7">
    <location>
        <begin position="12"/>
        <end position="31"/>
    </location>
</feature>
<evidence type="ECO:0000259" key="8">
    <source>
        <dbReference type="PROSITE" id="PS50850"/>
    </source>
</evidence>
<dbReference type="RefSeq" id="WP_231115123.1">
    <property type="nucleotide sequence ID" value="NZ_CP017019.1"/>
</dbReference>
<reference evidence="10 12" key="2">
    <citation type="submission" date="2019-05" db="EMBL/GenBank/DDBJ databases">
        <title>Genome sequence of Moorella thermoacetica ATCC 33924.</title>
        <authorList>
            <person name="Poehlein A."/>
            <person name="Bengelsdorf F.R."/>
            <person name="Duerre P."/>
            <person name="Daniel R."/>
        </authorList>
    </citation>
    <scope>NUCLEOTIDE SEQUENCE [LARGE SCALE GENOMIC DNA]</scope>
    <source>
        <strain evidence="10 12">ATCC 33924</strain>
    </source>
</reference>
<keyword evidence="2" id="KW-0813">Transport</keyword>
<dbReference type="InterPro" id="IPR011701">
    <property type="entry name" value="MFS"/>
</dbReference>
<keyword evidence="6 7" id="KW-0472">Membrane</keyword>
<dbReference type="PIRSF" id="PIRSF002808">
    <property type="entry name" value="Hexose_phosphate_transp"/>
    <property type="match status" value="1"/>
</dbReference>
<dbReference type="InterPro" id="IPR050382">
    <property type="entry name" value="MFS_Na/Anion_cotransporter"/>
</dbReference>
<name>A0AAC9MTL6_NEOTH</name>
<sequence>MTPSQLGTEKKTHYRWVVLLLIFIAYTINMADRSNIGVVLPFLGQEFSINNFEKGAIASFFFLGYAISQIPAGFWLGKRGSRGIVSLAIVGFSTFTYLLGTVSSAAALKWLRLGLGLAEGPAPVGMTSTINQWFPAKEKATATGVYIASTQFAPIIVPIIAVWVAVNYGWRAVFYWFAIPGFVMAAMWYIFVRTKPEESSYVSPAELHYIRQSDTPGQAIMTEKRSLGWLDKLIRYKKVNTLDTNGKIFTSWNIWGDTLAYFFMVSVLYGMLTWIPSYLVTAKHYSFIKMGFVAATPSIGGLIGAIFGGWLSDKVFLKRRKPTMLITALSTALMMLILINLPENVTIVAIALFMTGFLLNVGWPAFTAYPMGLTTRETYPVAIAVINSGGNLGGFFSPMIVGALLDAFKNYNLIFLFFGLLLIIAFFLILTLEEPVQN</sequence>
<evidence type="ECO:0000313" key="11">
    <source>
        <dbReference type="Proteomes" id="UP000094598"/>
    </source>
</evidence>
<dbReference type="Gene3D" id="1.20.1250.20">
    <property type="entry name" value="MFS general substrate transporter like domains"/>
    <property type="match status" value="2"/>
</dbReference>
<evidence type="ECO:0000256" key="4">
    <source>
        <dbReference type="ARBA" id="ARBA00022692"/>
    </source>
</evidence>
<evidence type="ECO:0000256" key="1">
    <source>
        <dbReference type="ARBA" id="ARBA00004651"/>
    </source>
</evidence>
<dbReference type="Pfam" id="PF07690">
    <property type="entry name" value="MFS_1"/>
    <property type="match status" value="1"/>
</dbReference>
<dbReference type="Proteomes" id="UP000094598">
    <property type="component" value="Chromosome"/>
</dbReference>
<evidence type="ECO:0000256" key="5">
    <source>
        <dbReference type="ARBA" id="ARBA00022989"/>
    </source>
</evidence>
<dbReference type="SUPFAM" id="SSF103473">
    <property type="entry name" value="MFS general substrate transporter"/>
    <property type="match status" value="1"/>
</dbReference>
<feature type="domain" description="Major facilitator superfamily (MFS) profile" evidence="8">
    <location>
        <begin position="18"/>
        <end position="437"/>
    </location>
</feature>
<dbReference type="InterPro" id="IPR020846">
    <property type="entry name" value="MFS_dom"/>
</dbReference>
<comment type="subcellular location">
    <subcellularLocation>
        <location evidence="1">Cell membrane</location>
        <topology evidence="1">Multi-pass membrane protein</topology>
    </subcellularLocation>
</comment>
<dbReference type="GO" id="GO:0022857">
    <property type="term" value="F:transmembrane transporter activity"/>
    <property type="evidence" value="ECO:0007669"/>
    <property type="project" value="InterPro"/>
</dbReference>
<dbReference type="InterPro" id="IPR036259">
    <property type="entry name" value="MFS_trans_sf"/>
</dbReference>
<proteinExistence type="predicted"/>
<organism evidence="9 11">
    <name type="scientific">Neomoorella thermoacetica</name>
    <name type="common">Clostridium thermoaceticum</name>
    <dbReference type="NCBI Taxonomy" id="1525"/>
    <lineage>
        <taxon>Bacteria</taxon>
        <taxon>Bacillati</taxon>
        <taxon>Bacillota</taxon>
        <taxon>Clostridia</taxon>
        <taxon>Neomoorellales</taxon>
        <taxon>Neomoorellaceae</taxon>
        <taxon>Neomoorella</taxon>
    </lineage>
</organism>
<keyword evidence="4 7" id="KW-0812">Transmembrane</keyword>
<evidence type="ECO:0000313" key="9">
    <source>
        <dbReference type="EMBL" id="AOQ22739.1"/>
    </source>
</evidence>
<dbReference type="PROSITE" id="PS50850">
    <property type="entry name" value="MFS"/>
    <property type="match status" value="1"/>
</dbReference>
<reference evidence="9 11" key="1">
    <citation type="submission" date="2016-08" db="EMBL/GenBank/DDBJ databases">
        <title>Moorella thermoacetica DSM 103132.</title>
        <authorList>
            <person name="Jendresen C.B."/>
            <person name="Redl S.M."/>
            <person name="Jensen T.O."/>
            <person name="Nielsen A.T."/>
        </authorList>
    </citation>
    <scope>NUCLEOTIDE SEQUENCE [LARGE SCALE GENOMIC DNA]</scope>
    <source>
        <strain evidence="9 11">DSM 103132</strain>
    </source>
</reference>
<evidence type="ECO:0000256" key="3">
    <source>
        <dbReference type="ARBA" id="ARBA00022475"/>
    </source>
</evidence>
<keyword evidence="5 7" id="KW-1133">Transmembrane helix</keyword>
<keyword evidence="3" id="KW-1003">Cell membrane</keyword>
<dbReference type="PANTHER" id="PTHR11662:SF399">
    <property type="entry name" value="FI19708P1-RELATED"/>
    <property type="match status" value="1"/>
</dbReference>
<feature type="transmembrane region" description="Helical" evidence="7">
    <location>
        <begin position="145"/>
        <end position="166"/>
    </location>
</feature>
<dbReference type="GO" id="GO:0005886">
    <property type="term" value="C:plasma membrane"/>
    <property type="evidence" value="ECO:0007669"/>
    <property type="project" value="UniProtKB-SubCell"/>
</dbReference>
<feature type="transmembrane region" description="Helical" evidence="7">
    <location>
        <begin position="378"/>
        <end position="401"/>
    </location>
</feature>
<keyword evidence="12" id="KW-1185">Reference proteome</keyword>
<feature type="transmembrane region" description="Helical" evidence="7">
    <location>
        <begin position="348"/>
        <end position="366"/>
    </location>
</feature>
<feature type="transmembrane region" description="Helical" evidence="7">
    <location>
        <begin position="413"/>
        <end position="432"/>
    </location>
</feature>
<feature type="transmembrane region" description="Helical" evidence="7">
    <location>
        <begin position="259"/>
        <end position="280"/>
    </location>
</feature>
<dbReference type="CDD" id="cd17319">
    <property type="entry name" value="MFS_ExuT_GudP_like"/>
    <property type="match status" value="1"/>
</dbReference>
<evidence type="ECO:0000313" key="12">
    <source>
        <dbReference type="Proteomes" id="UP000322283"/>
    </source>
</evidence>